<proteinExistence type="predicted"/>
<dbReference type="EMBL" id="ACCU02000003">
    <property type="protein sequence ID" value="EEE43505.2"/>
    <property type="molecule type" value="Genomic_DNA"/>
</dbReference>
<sequence>MTVTTHAMIRTPSKAPVGGDGNQGEGSKNTGKDVADQFRAMMSDLTAVDGNAKDGDRQSATTQGVEQADTATSEETANAVKSEAAGKPEPSSFSVTNLTDAIRKASQTVLGTQASGKDGVQGQDDAATKSAQHFMPAAAALPLGTVLAAHTGQGVPQAAQGNSPGTASQNTAGQQTLLAQNAANSAQIAAGEAAKTGTSSLFAQFGIEPERVGEGATGSAAARNAFPEEAAGTVKVLRQETHFAPNMRLSPAQQVGEQIATALKDMPVDTGRTQGGLTHKAEGPVLKTLEIQLTPHELGTVKVSLRMVGENVEVTLATSKAQTAELLKQDRQLLDQMLRTTGFKADAITIHAADDRHTAPTNISNSSSTQGQQGTNGGAFGDQQNQNAPGNGTGGRGEQAGGNDENGAFPGFEPAREQSDEDGPGNRLSDGIYM</sequence>
<feature type="domain" description="Flagellar hook-length control protein-like C-terminal" evidence="2">
    <location>
        <begin position="284"/>
        <end position="356"/>
    </location>
</feature>
<feature type="compositionally biased region" description="Polar residues" evidence="1">
    <location>
        <begin position="58"/>
        <end position="76"/>
    </location>
</feature>
<gene>
    <name evidence="3" type="ORF">SADFL11_791</name>
</gene>
<comment type="caution">
    <text evidence="3">The sequence shown here is derived from an EMBL/GenBank/DDBJ whole genome shotgun (WGS) entry which is preliminary data.</text>
</comment>
<reference evidence="3 4" key="1">
    <citation type="submission" date="2008-01" db="EMBL/GenBank/DDBJ databases">
        <authorList>
            <person name="Wagner-Dobler I."/>
            <person name="Ferriera S."/>
            <person name="Johnson J."/>
            <person name="Kravitz S."/>
            <person name="Beeson K."/>
            <person name="Sutton G."/>
            <person name="Rogers Y.-H."/>
            <person name="Friedman R."/>
            <person name="Frazier M."/>
            <person name="Venter J.C."/>
        </authorList>
    </citation>
    <scope>NUCLEOTIDE SEQUENCE [LARGE SCALE GENOMIC DNA]</scope>
    <source>
        <strain evidence="4">DSM 17067 / NCIMB 14079 / DFL-11</strain>
    </source>
</reference>
<protein>
    <submittedName>
        <fullName evidence="3">Flagellar hook-length control protein</fullName>
    </submittedName>
</protein>
<dbReference type="AlphaFoldDB" id="A0A5E8GUI4"/>
<evidence type="ECO:0000313" key="3">
    <source>
        <dbReference type="EMBL" id="EEE43505.2"/>
    </source>
</evidence>
<dbReference type="Pfam" id="PF02120">
    <property type="entry name" value="Flg_hook"/>
    <property type="match status" value="1"/>
</dbReference>
<dbReference type="InterPro" id="IPR021136">
    <property type="entry name" value="Flagellar_hook_control-like_C"/>
</dbReference>
<dbReference type="InterPro" id="IPR038610">
    <property type="entry name" value="FliK-like_C_sf"/>
</dbReference>
<dbReference type="Proteomes" id="UP000004703">
    <property type="component" value="Chromosome"/>
</dbReference>
<dbReference type="CDD" id="cd17470">
    <property type="entry name" value="T3SS_Flik_C"/>
    <property type="match status" value="1"/>
</dbReference>
<feature type="region of interest" description="Disordered" evidence="1">
    <location>
        <begin position="109"/>
        <end position="129"/>
    </location>
</feature>
<feature type="compositionally biased region" description="Gly residues" evidence="1">
    <location>
        <begin position="391"/>
        <end position="400"/>
    </location>
</feature>
<keyword evidence="3" id="KW-0282">Flagellum</keyword>
<reference evidence="3 4" key="2">
    <citation type="submission" date="2013-04" db="EMBL/GenBank/DDBJ databases">
        <authorList>
            <person name="Fiebig A."/>
            <person name="Pradella S."/>
            <person name="Wagner-Doebler I."/>
        </authorList>
    </citation>
    <scope>NUCLEOTIDE SEQUENCE [LARGE SCALE GENOMIC DNA]</scope>
    <source>
        <strain evidence="4">DSM 17067 / NCIMB 14079 / DFL-11</strain>
    </source>
</reference>
<feature type="region of interest" description="Disordered" evidence="1">
    <location>
        <begin position="1"/>
        <end position="94"/>
    </location>
</feature>
<feature type="compositionally biased region" description="Low complexity" evidence="1">
    <location>
        <begin position="361"/>
        <end position="373"/>
    </location>
</feature>
<dbReference type="Gene3D" id="3.30.750.140">
    <property type="match status" value="1"/>
</dbReference>
<dbReference type="RefSeq" id="WP_167578961.1">
    <property type="nucleotide sequence ID" value="NZ_CM011002.1"/>
</dbReference>
<evidence type="ECO:0000313" key="4">
    <source>
        <dbReference type="Proteomes" id="UP000004703"/>
    </source>
</evidence>
<evidence type="ECO:0000256" key="1">
    <source>
        <dbReference type="SAM" id="MobiDB-lite"/>
    </source>
</evidence>
<keyword evidence="3" id="KW-0969">Cilium</keyword>
<keyword evidence="3" id="KW-0966">Cell projection</keyword>
<name>A0A5E8GUI4_ROSAD</name>
<evidence type="ECO:0000259" key="2">
    <source>
        <dbReference type="Pfam" id="PF02120"/>
    </source>
</evidence>
<accession>A0A5E8GUI4</accession>
<feature type="region of interest" description="Disordered" evidence="1">
    <location>
        <begin position="356"/>
        <end position="434"/>
    </location>
</feature>
<organism evidence="3 4">
    <name type="scientific">Roseibium alexandrii (strain DSM 17067 / NCIMB 14079 / DFL-11)</name>
    <name type="common">Labrenzia alexandrii</name>
    <dbReference type="NCBI Taxonomy" id="244592"/>
    <lineage>
        <taxon>Bacteria</taxon>
        <taxon>Pseudomonadati</taxon>
        <taxon>Pseudomonadota</taxon>
        <taxon>Alphaproteobacteria</taxon>
        <taxon>Hyphomicrobiales</taxon>
        <taxon>Stappiaceae</taxon>
        <taxon>Roseibium</taxon>
    </lineage>
</organism>